<keyword evidence="3" id="KW-0274">FAD</keyword>
<accession>A0AAD4KQV6</accession>
<evidence type="ECO:0000256" key="2">
    <source>
        <dbReference type="ARBA" id="ARBA00022630"/>
    </source>
</evidence>
<dbReference type="RefSeq" id="XP_046071225.1">
    <property type="nucleotide sequence ID" value="XM_046220528.1"/>
</dbReference>
<dbReference type="GeneID" id="70250815"/>
<keyword evidence="4" id="KW-0560">Oxidoreductase</keyword>
<evidence type="ECO:0000256" key="1">
    <source>
        <dbReference type="ARBA" id="ARBA00001974"/>
    </source>
</evidence>
<dbReference type="Pfam" id="PF01494">
    <property type="entry name" value="FAD_binding_3"/>
    <property type="match status" value="1"/>
</dbReference>
<dbReference type="Pfam" id="PF13450">
    <property type="entry name" value="NAD_binding_8"/>
    <property type="match status" value="1"/>
</dbReference>
<organism evidence="7 8">
    <name type="scientific">Talaromyces proteolyticus</name>
    <dbReference type="NCBI Taxonomy" id="1131652"/>
    <lineage>
        <taxon>Eukaryota</taxon>
        <taxon>Fungi</taxon>
        <taxon>Dikarya</taxon>
        <taxon>Ascomycota</taxon>
        <taxon>Pezizomycotina</taxon>
        <taxon>Eurotiomycetes</taxon>
        <taxon>Eurotiomycetidae</taxon>
        <taxon>Eurotiales</taxon>
        <taxon>Trichocomaceae</taxon>
        <taxon>Talaromyces</taxon>
        <taxon>Talaromyces sect. Bacilispori</taxon>
    </lineage>
</organism>
<evidence type="ECO:0000256" key="3">
    <source>
        <dbReference type="ARBA" id="ARBA00022827"/>
    </source>
</evidence>
<keyword evidence="2" id="KW-0285">Flavoprotein</keyword>
<evidence type="ECO:0000313" key="8">
    <source>
        <dbReference type="Proteomes" id="UP001201262"/>
    </source>
</evidence>
<comment type="cofactor">
    <cofactor evidence="1">
        <name>FAD</name>
        <dbReference type="ChEBI" id="CHEBI:57692"/>
    </cofactor>
</comment>
<comment type="caution">
    <text evidence="7">The sequence shown here is derived from an EMBL/GenBank/DDBJ whole genome shotgun (WGS) entry which is preliminary data.</text>
</comment>
<sequence>METVADVRRVMVIGAGAAGLLIAQVLKKHGVHCKVFEQDTKADARPRDWNYGIYWAQSYLAECLPPELVSQLESTQVDLHTPSESDFLPIFNLATGEPLISVPTPYSYRLQRRKFLNLISTGIDIQYGKCLTAVHSDNKTVTALFEDGSQETGNLLIGTEGAHSRVREYLLGKEKAALIPSRIVASATISRLPEQEVNALRNLHPRYCIAFHPDGYFNWFGIHNEATQSKDCVFMIILSWISESDTGLSGTAIAADLKKRANTFGEPFRTVLHSIPSETTFWHNRLSSWPTQPWDNHNGTVTLAGDAAHPMTFHRGQGLNNAITDAAYFGRQLAALDTKSPESLSAAVTAFEEELWKRGNEAVTQSDANSLSVHNWEELKSSPLFTSGLKQGSST</sequence>
<proteinExistence type="predicted"/>
<protein>
    <recommendedName>
        <fullName evidence="6">FAD-binding domain-containing protein</fullName>
    </recommendedName>
</protein>
<dbReference type="PRINTS" id="PR00420">
    <property type="entry name" value="RNGMNOXGNASE"/>
</dbReference>
<dbReference type="GO" id="GO:0004497">
    <property type="term" value="F:monooxygenase activity"/>
    <property type="evidence" value="ECO:0007669"/>
    <property type="project" value="UniProtKB-KW"/>
</dbReference>
<evidence type="ECO:0000256" key="4">
    <source>
        <dbReference type="ARBA" id="ARBA00023002"/>
    </source>
</evidence>
<keyword evidence="8" id="KW-1185">Reference proteome</keyword>
<reference evidence="7" key="1">
    <citation type="submission" date="2021-12" db="EMBL/GenBank/DDBJ databases">
        <title>Convergent genome expansion in fungi linked to evolution of root-endophyte symbiosis.</title>
        <authorList>
            <consortium name="DOE Joint Genome Institute"/>
            <person name="Ke Y.-H."/>
            <person name="Bonito G."/>
            <person name="Liao H.-L."/>
            <person name="Looney B."/>
            <person name="Rojas-Flechas A."/>
            <person name="Nash J."/>
            <person name="Hameed K."/>
            <person name="Schadt C."/>
            <person name="Martin F."/>
            <person name="Crous P.W."/>
            <person name="Miettinen O."/>
            <person name="Magnuson J.K."/>
            <person name="Labbe J."/>
            <person name="Jacobson D."/>
            <person name="Doktycz M.J."/>
            <person name="Veneault-Fourrey C."/>
            <person name="Kuo A."/>
            <person name="Mondo S."/>
            <person name="Calhoun S."/>
            <person name="Riley R."/>
            <person name="Ohm R."/>
            <person name="LaButti K."/>
            <person name="Andreopoulos B."/>
            <person name="Pangilinan J."/>
            <person name="Nolan M."/>
            <person name="Tritt A."/>
            <person name="Clum A."/>
            <person name="Lipzen A."/>
            <person name="Daum C."/>
            <person name="Barry K."/>
            <person name="Grigoriev I.V."/>
            <person name="Vilgalys R."/>
        </authorList>
    </citation>
    <scope>NUCLEOTIDE SEQUENCE</scope>
    <source>
        <strain evidence="7">PMI_201</strain>
    </source>
</reference>
<evidence type="ECO:0000259" key="6">
    <source>
        <dbReference type="Pfam" id="PF01494"/>
    </source>
</evidence>
<feature type="domain" description="FAD-binding" evidence="6">
    <location>
        <begin position="120"/>
        <end position="338"/>
    </location>
</feature>
<gene>
    <name evidence="7" type="ORF">BGW36DRAFT_428305</name>
</gene>
<dbReference type="Proteomes" id="UP001201262">
    <property type="component" value="Unassembled WGS sequence"/>
</dbReference>
<dbReference type="EMBL" id="JAJTJA010000007">
    <property type="protein sequence ID" value="KAH8696287.1"/>
    <property type="molecule type" value="Genomic_DNA"/>
</dbReference>
<name>A0AAD4KQV6_9EURO</name>
<evidence type="ECO:0000313" key="7">
    <source>
        <dbReference type="EMBL" id="KAH8696287.1"/>
    </source>
</evidence>
<dbReference type="SUPFAM" id="SSF51905">
    <property type="entry name" value="FAD/NAD(P)-binding domain"/>
    <property type="match status" value="1"/>
</dbReference>
<dbReference type="GO" id="GO:0071949">
    <property type="term" value="F:FAD binding"/>
    <property type="evidence" value="ECO:0007669"/>
    <property type="project" value="InterPro"/>
</dbReference>
<dbReference type="AlphaFoldDB" id="A0AAD4KQV6"/>
<dbReference type="InterPro" id="IPR002938">
    <property type="entry name" value="FAD-bd"/>
</dbReference>
<keyword evidence="5" id="KW-0503">Monooxygenase</keyword>
<evidence type="ECO:0000256" key="5">
    <source>
        <dbReference type="ARBA" id="ARBA00023033"/>
    </source>
</evidence>
<dbReference type="InterPro" id="IPR036188">
    <property type="entry name" value="FAD/NAD-bd_sf"/>
</dbReference>
<dbReference type="PANTHER" id="PTHR47178">
    <property type="entry name" value="MONOOXYGENASE, FAD-BINDING"/>
    <property type="match status" value="1"/>
</dbReference>
<dbReference type="Gene3D" id="3.50.50.60">
    <property type="entry name" value="FAD/NAD(P)-binding domain"/>
    <property type="match status" value="1"/>
</dbReference>
<dbReference type="PANTHER" id="PTHR47178:SF3">
    <property type="entry name" value="FAD-BINDING DOMAIN-CONTAINING PROTEIN"/>
    <property type="match status" value="1"/>
</dbReference>